<sequence length="125" mass="14495">MSILQLKFERYMANILIKQFMGLISKQYCMNSNNHSSFKQKNSLELKLYRNYSNNLSTLSDNMEGAHLLLHYLFDQSCLKVPKKSGLGFDLRLKKNKKSCLKVMSQVKSKSGLFFSKVQVQALKF</sequence>
<name>A0A3M7RLR9_BRAPC</name>
<dbReference type="EMBL" id="REGN01003144">
    <property type="protein sequence ID" value="RNA24337.1"/>
    <property type="molecule type" value="Genomic_DNA"/>
</dbReference>
<keyword evidence="2" id="KW-1185">Reference proteome</keyword>
<dbReference type="AlphaFoldDB" id="A0A3M7RLR9"/>
<accession>A0A3M7RLR9</accession>
<organism evidence="1 2">
    <name type="scientific">Brachionus plicatilis</name>
    <name type="common">Marine rotifer</name>
    <name type="synonym">Brachionus muelleri</name>
    <dbReference type="NCBI Taxonomy" id="10195"/>
    <lineage>
        <taxon>Eukaryota</taxon>
        <taxon>Metazoa</taxon>
        <taxon>Spiralia</taxon>
        <taxon>Gnathifera</taxon>
        <taxon>Rotifera</taxon>
        <taxon>Eurotatoria</taxon>
        <taxon>Monogononta</taxon>
        <taxon>Pseudotrocha</taxon>
        <taxon>Ploima</taxon>
        <taxon>Brachionidae</taxon>
        <taxon>Brachionus</taxon>
    </lineage>
</organism>
<evidence type="ECO:0000313" key="1">
    <source>
        <dbReference type="EMBL" id="RNA24337.1"/>
    </source>
</evidence>
<reference evidence="1 2" key="1">
    <citation type="journal article" date="2018" name="Sci. Rep.">
        <title>Genomic signatures of local adaptation to the degree of environmental predictability in rotifers.</title>
        <authorList>
            <person name="Franch-Gras L."/>
            <person name="Hahn C."/>
            <person name="Garcia-Roger E.M."/>
            <person name="Carmona M.J."/>
            <person name="Serra M."/>
            <person name="Gomez A."/>
        </authorList>
    </citation>
    <scope>NUCLEOTIDE SEQUENCE [LARGE SCALE GENOMIC DNA]</scope>
    <source>
        <strain evidence="1">HYR1</strain>
    </source>
</reference>
<proteinExistence type="predicted"/>
<evidence type="ECO:0000313" key="2">
    <source>
        <dbReference type="Proteomes" id="UP000276133"/>
    </source>
</evidence>
<comment type="caution">
    <text evidence="1">The sequence shown here is derived from an EMBL/GenBank/DDBJ whole genome shotgun (WGS) entry which is preliminary data.</text>
</comment>
<gene>
    <name evidence="1" type="ORF">BpHYR1_035383</name>
</gene>
<protein>
    <submittedName>
        <fullName evidence="1">Uncharacterized protein</fullName>
    </submittedName>
</protein>
<dbReference type="Proteomes" id="UP000276133">
    <property type="component" value="Unassembled WGS sequence"/>
</dbReference>